<evidence type="ECO:0000313" key="5">
    <source>
        <dbReference type="EMBL" id="VFT89713.1"/>
    </source>
</evidence>
<sequence length="166" mass="18313">MHCIDDNTTLKAGTLFKRGSGEGLLHRRNWKARYFRLTRSTLAYYDHQGGAEKGSINLLGCVCTDLELMPPDCVKTGSSASTNWRMAIHSPGRRFLIAAATEADMLDWAAALHAVFQANEGLLERSRASIMLKSKPRESIKGDGARPPTYFEKATLQAQKTRSGVV</sequence>
<comment type="subcellular location">
    <subcellularLocation>
        <location evidence="1">Membrane</location>
    </subcellularLocation>
</comment>
<evidence type="ECO:0000313" key="4">
    <source>
        <dbReference type="EMBL" id="KAF0696369.1"/>
    </source>
</evidence>
<dbReference type="GO" id="GO:0045595">
    <property type="term" value="P:regulation of cell differentiation"/>
    <property type="evidence" value="ECO:0007669"/>
    <property type="project" value="TreeGrafter"/>
</dbReference>
<feature type="domain" description="PH" evidence="3">
    <location>
        <begin position="8"/>
        <end position="117"/>
    </location>
</feature>
<gene>
    <name evidence="5" type="primary">Aste57867_12866</name>
    <name evidence="4" type="ORF">As57867_012818</name>
    <name evidence="5" type="ORF">ASTE57867_12866</name>
</gene>
<dbReference type="SUPFAM" id="SSF50729">
    <property type="entry name" value="PH domain-like"/>
    <property type="match status" value="1"/>
</dbReference>
<dbReference type="InterPro" id="IPR011993">
    <property type="entry name" value="PH-like_dom_sf"/>
</dbReference>
<dbReference type="Gene3D" id="2.30.29.30">
    <property type="entry name" value="Pleckstrin-homology domain (PH domain)/Phosphotyrosine-binding domain (PTB)"/>
    <property type="match status" value="1"/>
</dbReference>
<dbReference type="OrthoDB" id="185175at2759"/>
<reference evidence="5 6" key="1">
    <citation type="submission" date="2019-03" db="EMBL/GenBank/DDBJ databases">
        <authorList>
            <person name="Gaulin E."/>
            <person name="Dumas B."/>
        </authorList>
    </citation>
    <scope>NUCLEOTIDE SEQUENCE [LARGE SCALE GENOMIC DNA]</scope>
    <source>
        <strain evidence="5">CBS 568.67</strain>
    </source>
</reference>
<dbReference type="GO" id="GO:0016020">
    <property type="term" value="C:membrane"/>
    <property type="evidence" value="ECO:0007669"/>
    <property type="project" value="UniProtKB-SubCell"/>
</dbReference>
<evidence type="ECO:0000313" key="6">
    <source>
        <dbReference type="Proteomes" id="UP000332933"/>
    </source>
</evidence>
<keyword evidence="6" id="KW-1185">Reference proteome</keyword>
<reference evidence="4" key="2">
    <citation type="submission" date="2019-06" db="EMBL/GenBank/DDBJ databases">
        <title>Genomics analysis of Aphanomyces spp. identifies a new class of oomycete effector associated with host adaptation.</title>
        <authorList>
            <person name="Gaulin E."/>
        </authorList>
    </citation>
    <scope>NUCLEOTIDE SEQUENCE</scope>
    <source>
        <strain evidence="4">CBS 578.67</strain>
    </source>
</reference>
<dbReference type="PANTHER" id="PTHR14309:SF10">
    <property type="entry name" value="PH DOMAIN-CONTAINING PROTEIN"/>
    <property type="match status" value="1"/>
</dbReference>
<evidence type="ECO:0000256" key="2">
    <source>
        <dbReference type="ARBA" id="ARBA00023136"/>
    </source>
</evidence>
<dbReference type="EMBL" id="VJMH01005405">
    <property type="protein sequence ID" value="KAF0696369.1"/>
    <property type="molecule type" value="Genomic_DNA"/>
</dbReference>
<protein>
    <submittedName>
        <fullName evidence="5">Aste57867_12866 protein</fullName>
    </submittedName>
</protein>
<dbReference type="PANTHER" id="PTHR14309">
    <property type="entry name" value="EXPRESSED PROTEIN"/>
    <property type="match status" value="1"/>
</dbReference>
<evidence type="ECO:0000256" key="1">
    <source>
        <dbReference type="ARBA" id="ARBA00004370"/>
    </source>
</evidence>
<organism evidence="5 6">
    <name type="scientific">Aphanomyces stellatus</name>
    <dbReference type="NCBI Taxonomy" id="120398"/>
    <lineage>
        <taxon>Eukaryota</taxon>
        <taxon>Sar</taxon>
        <taxon>Stramenopiles</taxon>
        <taxon>Oomycota</taxon>
        <taxon>Saprolegniomycetes</taxon>
        <taxon>Saprolegniales</taxon>
        <taxon>Verrucalvaceae</taxon>
        <taxon>Aphanomyces</taxon>
    </lineage>
</organism>
<accession>A0A485KYP9</accession>
<dbReference type="PROSITE" id="PS50003">
    <property type="entry name" value="PH_DOMAIN"/>
    <property type="match status" value="1"/>
</dbReference>
<dbReference type="SMART" id="SM00233">
    <property type="entry name" value="PH"/>
    <property type="match status" value="1"/>
</dbReference>
<name>A0A485KYP9_9STRA</name>
<dbReference type="InterPro" id="IPR001849">
    <property type="entry name" value="PH_domain"/>
</dbReference>
<dbReference type="EMBL" id="CAADRA010005426">
    <property type="protein sequence ID" value="VFT89713.1"/>
    <property type="molecule type" value="Genomic_DNA"/>
</dbReference>
<evidence type="ECO:0000259" key="3">
    <source>
        <dbReference type="PROSITE" id="PS50003"/>
    </source>
</evidence>
<dbReference type="Pfam" id="PF00169">
    <property type="entry name" value="PH"/>
    <property type="match status" value="1"/>
</dbReference>
<dbReference type="InterPro" id="IPR039680">
    <property type="entry name" value="PLEKHB1/2"/>
</dbReference>
<keyword evidence="2" id="KW-0472">Membrane</keyword>
<dbReference type="Proteomes" id="UP000332933">
    <property type="component" value="Unassembled WGS sequence"/>
</dbReference>
<dbReference type="AlphaFoldDB" id="A0A485KYP9"/>
<proteinExistence type="predicted"/>